<dbReference type="GO" id="GO:0005634">
    <property type="term" value="C:nucleus"/>
    <property type="evidence" value="ECO:0007669"/>
    <property type="project" value="TreeGrafter"/>
</dbReference>
<evidence type="ECO:0000313" key="3">
    <source>
        <dbReference type="EMBL" id="ORX74909.1"/>
    </source>
</evidence>
<dbReference type="PROSITE" id="PS51425">
    <property type="entry name" value="SCD"/>
    <property type="match status" value="1"/>
</dbReference>
<dbReference type="RefSeq" id="XP_040748120.1">
    <property type="nucleotide sequence ID" value="XM_040885292.1"/>
</dbReference>
<dbReference type="Pfam" id="PF21581">
    <property type="entry name" value="SCD"/>
    <property type="match status" value="1"/>
</dbReference>
<dbReference type="GO" id="GO:0003682">
    <property type="term" value="F:chromatin binding"/>
    <property type="evidence" value="ECO:0007669"/>
    <property type="project" value="TreeGrafter"/>
</dbReference>
<dbReference type="PANTHER" id="PTHR11199:SF0">
    <property type="entry name" value="LD34181P-RELATED"/>
    <property type="match status" value="1"/>
</dbReference>
<gene>
    <name evidence="3" type="ORF">DL89DRAFT_254676</name>
</gene>
<evidence type="ECO:0000313" key="4">
    <source>
        <dbReference type="Proteomes" id="UP000193922"/>
    </source>
</evidence>
<evidence type="ECO:0000256" key="1">
    <source>
        <dbReference type="SAM" id="MobiDB-lite"/>
    </source>
</evidence>
<dbReference type="InterPro" id="IPR016024">
    <property type="entry name" value="ARM-type_fold"/>
</dbReference>
<keyword evidence="4" id="KW-1185">Reference proteome</keyword>
<dbReference type="GO" id="GO:0008278">
    <property type="term" value="C:cohesin complex"/>
    <property type="evidence" value="ECO:0007669"/>
    <property type="project" value="TreeGrafter"/>
</dbReference>
<protein>
    <recommendedName>
        <fullName evidence="2">SCD domain-containing protein</fullName>
    </recommendedName>
</protein>
<dbReference type="Pfam" id="PF08514">
    <property type="entry name" value="STAG"/>
    <property type="match status" value="1"/>
</dbReference>
<organism evidence="3 4">
    <name type="scientific">Linderina pennispora</name>
    <dbReference type="NCBI Taxonomy" id="61395"/>
    <lineage>
        <taxon>Eukaryota</taxon>
        <taxon>Fungi</taxon>
        <taxon>Fungi incertae sedis</taxon>
        <taxon>Zoopagomycota</taxon>
        <taxon>Kickxellomycotina</taxon>
        <taxon>Kickxellomycetes</taxon>
        <taxon>Kickxellales</taxon>
        <taxon>Kickxellaceae</taxon>
        <taxon>Linderina</taxon>
    </lineage>
</organism>
<evidence type="ECO:0000259" key="2">
    <source>
        <dbReference type="PROSITE" id="PS51425"/>
    </source>
</evidence>
<dbReference type="EMBL" id="MCFD01000001">
    <property type="protein sequence ID" value="ORX74909.1"/>
    <property type="molecule type" value="Genomic_DNA"/>
</dbReference>
<dbReference type="STRING" id="61395.A0A1Y1WMX6"/>
<feature type="compositionally biased region" description="Acidic residues" evidence="1">
    <location>
        <begin position="58"/>
        <end position="82"/>
    </location>
</feature>
<dbReference type="SUPFAM" id="SSF48371">
    <property type="entry name" value="ARM repeat"/>
    <property type="match status" value="1"/>
</dbReference>
<dbReference type="GO" id="GO:0000785">
    <property type="term" value="C:chromatin"/>
    <property type="evidence" value="ECO:0007669"/>
    <property type="project" value="TreeGrafter"/>
</dbReference>
<feature type="compositionally biased region" description="Acidic residues" evidence="1">
    <location>
        <begin position="677"/>
        <end position="696"/>
    </location>
</feature>
<reference evidence="3 4" key="1">
    <citation type="submission" date="2016-07" db="EMBL/GenBank/DDBJ databases">
        <title>Pervasive Adenine N6-methylation of Active Genes in Fungi.</title>
        <authorList>
            <consortium name="DOE Joint Genome Institute"/>
            <person name="Mondo S.J."/>
            <person name="Dannebaum R.O."/>
            <person name="Kuo R.C."/>
            <person name="Labutti K."/>
            <person name="Haridas S."/>
            <person name="Kuo A."/>
            <person name="Salamov A."/>
            <person name="Ahrendt S.R."/>
            <person name="Lipzen A."/>
            <person name="Sullivan W."/>
            <person name="Andreopoulos W.B."/>
            <person name="Clum A."/>
            <person name="Lindquist E."/>
            <person name="Daum C."/>
            <person name="Ramamoorthy G.K."/>
            <person name="Gryganskyi A."/>
            <person name="Culley D."/>
            <person name="Magnuson J.K."/>
            <person name="James T.Y."/>
            <person name="O'Malley M.A."/>
            <person name="Stajich J.E."/>
            <person name="Spatafora J.W."/>
            <person name="Visel A."/>
            <person name="Grigoriev I.V."/>
        </authorList>
    </citation>
    <scope>NUCLEOTIDE SEQUENCE [LARGE SCALE GENOMIC DNA]</scope>
    <source>
        <strain evidence="3 4">ATCC 12442</strain>
    </source>
</reference>
<feature type="region of interest" description="Disordered" evidence="1">
    <location>
        <begin position="527"/>
        <end position="597"/>
    </location>
</feature>
<dbReference type="InterPro" id="IPR013721">
    <property type="entry name" value="STAG"/>
</dbReference>
<accession>A0A1Y1WMX6</accession>
<dbReference type="GO" id="GO:0007062">
    <property type="term" value="P:sister chromatid cohesion"/>
    <property type="evidence" value="ECO:0007669"/>
    <property type="project" value="UniProtKB-ARBA"/>
</dbReference>
<dbReference type="InterPro" id="IPR039662">
    <property type="entry name" value="Cohesin_Scc3/SA"/>
</dbReference>
<dbReference type="OrthoDB" id="498590at2759"/>
<sequence length="1620" mass="176634">MSSRRRSTRAAKAPERLDSTPATPKKRASKTRSARATTSNKRQKTPRRTAAQQSRVSDDDDDESASEVADSDNEDDLDETSDYEARSKLASRTPRKQITAAKKPRATPQQQQQQKKKKKKQADKAAEAPTGADMEITADESLLLSTIQDDKVALAQVASDWIDSYRDNIDEALCELINFVLKLAGCPSKIAEGAVYDADEIGSVLEGLQKQCIAVLKQGGASSAEIADGLLMGKTKEQRKFRKNTLQFVAKVVEIGQHQLVFDQINEENSLSTFTEILLQWLVNMAGSSYRPFRHIATLITMAVQSALVGIRVRISAEQQTTHRQLEAEQSRLFKSRRSNRESARGEQLRTRVATLTEQDELAEAAFKAFYDTVFIYRYRDVHAIIRSECLVPLASWCRAYPASYLDTEYLRYMGWSLNDRDPRVREVALLAIAGPLIQGRPSTSNQGTVGSGVGTLSGVDSVSEDSITEGIRPFIVRFLPRLVQIAVGDVDTRVQVAALKLLSLLGKHDYLDPTARIGDIRYAKRQAGSNGEGSTKPKKKSTSKRKASKRSRGSYKNSLSQQMLEESSSESDSDDDEEGEGEDNNTATNNLSDADPSMLHLQTLYSNNEDLEDNALPCPHHTVMTYLAPLVAHTHATVRAAAADMVAWWIRQDWITSAHTMAFGVDSALNGSGLNLDDESEEVEPARDADDDEDMPQVTDDMGGLEGDASATITDILETPARRKRAKKWLLYKSLGAFLWRLAYADQQKARDTSDTADVDGMDAEAKQQWVLEQAASRIEEIWSTPASSLGFSLSEETVAALAGCTIGDTPATPLDAEIERAVGANTGTVLPRLVAAAQALYHKLPELADVDTISSFLTWDHSTRATSSGEPVALSRFSLAPAEETALLQSYAVWVLERSKTISDKLKRVRNKKEKADLEDELRAPSKQWQSTMVPLLERNIDSPARLLPLVFLAAESLDPQVLFDANRTAALQDIARNLMLVLDRYGGNVRLARLVVGFLERVDATKILRVADEMAEDTDGQGRTPAATTPGPLVSKAAQSTVAALSTAVAAVPETGVRASSSAYADVYARVVALRSFIHTKDISALMAASGESPGTMNEHMDICDRSPECAIEQVFALLASAARSLSSQTVPESTALAALDTAYHFLLWRALNLDRLLVQGSGKPYSDADPTPFWQRVDASAKQLVCDRDTLVANCMELADITGTNYRRLRELAFTVLGNTTKLFTGSLARRPAEPAVESAAIRHTAALRRTLSMPSSFSVQQRLAQFFGHKVSTWSGLLSSLSGYEPELSGDLAATAPWYQAAPSSWSTAYARFCGQSADWAQWLGARIVPAAQLSLLAAHTGMLGLEPLEKRQQYAVDGDQAKHHHRPRRIAGFVTLSAFDHIVQAAVDALKPTLVVQSSRESAMTAYESAMRACHQTNLATADSPMADSVNVATLARFIATALKTVSPATSRATAADAPSFVLAPVVIGNEWVKHHKQAIDFGLSLAIPAAAEAENGDAGIQSREPASSETWETKAAPWFVALSQTVAGILRPRHAETLNRHLDAELKKHRLIQGSDDTAEDCEHAINAVASYQKALDKELAKLSAINARMAEVRAATEPVLEMPTSDGMDVDE</sequence>
<dbReference type="Proteomes" id="UP000193922">
    <property type="component" value="Unassembled WGS sequence"/>
</dbReference>
<feature type="compositionally biased region" description="Acidic residues" evidence="1">
    <location>
        <begin position="568"/>
        <end position="584"/>
    </location>
</feature>
<feature type="domain" description="SCD" evidence="2">
    <location>
        <begin position="375"/>
        <end position="486"/>
    </location>
</feature>
<comment type="caution">
    <text evidence="3">The sequence shown here is derived from an EMBL/GenBank/DDBJ whole genome shotgun (WGS) entry which is preliminary data.</text>
</comment>
<dbReference type="GeneID" id="63801940"/>
<dbReference type="PANTHER" id="PTHR11199">
    <property type="entry name" value="STROMAL ANTIGEN"/>
    <property type="match status" value="1"/>
</dbReference>
<feature type="region of interest" description="Disordered" evidence="1">
    <location>
        <begin position="1"/>
        <end position="133"/>
    </location>
</feature>
<name>A0A1Y1WMX6_9FUNG</name>
<feature type="region of interest" description="Disordered" evidence="1">
    <location>
        <begin position="676"/>
        <end position="696"/>
    </location>
</feature>
<feature type="compositionally biased region" description="Basic residues" evidence="1">
    <location>
        <begin position="24"/>
        <end position="33"/>
    </location>
</feature>
<proteinExistence type="predicted"/>
<dbReference type="InterPro" id="IPR020839">
    <property type="entry name" value="SCD"/>
</dbReference>
<feature type="compositionally biased region" description="Basic residues" evidence="1">
    <location>
        <begin position="537"/>
        <end position="554"/>
    </location>
</feature>